<evidence type="ECO:0000256" key="1">
    <source>
        <dbReference type="SAM" id="MobiDB-lite"/>
    </source>
</evidence>
<evidence type="ECO:0000313" key="3">
    <source>
        <dbReference type="Proteomes" id="UP000765509"/>
    </source>
</evidence>
<sequence>MPQTLANSTEFHEQTTSAPESGSEISEMEGVEVGESPGEGSLVVIRVPGKGLGRRPNINATKKTSKKCHTFEAAKYSRDQGDDMINVEVDNIDNEPPHTESPPILNETIHDETPPTSLQNIQAFQERETIKHDKMGQDRTDIMPDPEPKVSSSPNFQGISLSQIEDLGEILTYHSNITQEAWKRGLDNINSTHKNQWDNLPTNDAHTFLPIGIKVIRNGELKMLAWLEELEISGLDFCKPTETEEFFNNNILNLKLMKELAKPPDNLLNSEHPFFKMVQSLLYPSNPIKIFWANFMFDSISLVSYNVIAPEPCVAPTSNSTDPLGLEWGAIEYLSSFLSTSKKFYKKLSIEGGGADHKILTNTHKNLEELMDTVIHLMISYNMVRAHTKVKVNCLKGKLMNSKKMMPQYEYQ</sequence>
<protein>
    <submittedName>
        <fullName evidence="2">Uncharacterized protein</fullName>
    </submittedName>
</protein>
<dbReference type="EMBL" id="AVOT02029552">
    <property type="protein sequence ID" value="MBW0522448.1"/>
    <property type="molecule type" value="Genomic_DNA"/>
</dbReference>
<evidence type="ECO:0000313" key="2">
    <source>
        <dbReference type="EMBL" id="MBW0522448.1"/>
    </source>
</evidence>
<organism evidence="2 3">
    <name type="scientific">Austropuccinia psidii MF-1</name>
    <dbReference type="NCBI Taxonomy" id="1389203"/>
    <lineage>
        <taxon>Eukaryota</taxon>
        <taxon>Fungi</taxon>
        <taxon>Dikarya</taxon>
        <taxon>Basidiomycota</taxon>
        <taxon>Pucciniomycotina</taxon>
        <taxon>Pucciniomycetes</taxon>
        <taxon>Pucciniales</taxon>
        <taxon>Sphaerophragmiaceae</taxon>
        <taxon>Austropuccinia</taxon>
    </lineage>
</organism>
<feature type="region of interest" description="Disordered" evidence="1">
    <location>
        <begin position="1"/>
        <end position="41"/>
    </location>
</feature>
<dbReference type="Proteomes" id="UP000765509">
    <property type="component" value="Unassembled WGS sequence"/>
</dbReference>
<reference evidence="2" key="1">
    <citation type="submission" date="2021-03" db="EMBL/GenBank/DDBJ databases">
        <title>Draft genome sequence of rust myrtle Austropuccinia psidii MF-1, a brazilian biotype.</title>
        <authorList>
            <person name="Quecine M.C."/>
            <person name="Pachon D.M.R."/>
            <person name="Bonatelli M.L."/>
            <person name="Correr F.H."/>
            <person name="Franceschini L.M."/>
            <person name="Leite T.F."/>
            <person name="Margarido G.R.A."/>
            <person name="Almeida C.A."/>
            <person name="Ferrarezi J.A."/>
            <person name="Labate C.A."/>
        </authorList>
    </citation>
    <scope>NUCLEOTIDE SEQUENCE</scope>
    <source>
        <strain evidence="2">MF-1</strain>
    </source>
</reference>
<name>A0A9Q3EP81_9BASI</name>
<comment type="caution">
    <text evidence="2">The sequence shown here is derived from an EMBL/GenBank/DDBJ whole genome shotgun (WGS) entry which is preliminary data.</text>
</comment>
<feature type="compositionally biased region" description="Polar residues" evidence="1">
    <location>
        <begin position="1"/>
        <end position="19"/>
    </location>
</feature>
<gene>
    <name evidence="2" type="ORF">O181_062163</name>
</gene>
<dbReference type="AlphaFoldDB" id="A0A9Q3EP81"/>
<keyword evidence="3" id="KW-1185">Reference proteome</keyword>
<proteinExistence type="predicted"/>
<dbReference type="OrthoDB" id="3162621at2759"/>
<accession>A0A9Q3EP81</accession>